<dbReference type="CDD" id="cd01335">
    <property type="entry name" value="Radical_SAM"/>
    <property type="match status" value="1"/>
</dbReference>
<protein>
    <submittedName>
        <fullName evidence="8">[FeFe] hydrogenase H-cluster radical SAM maturase HydE</fullName>
    </submittedName>
</protein>
<accession>A0A1F7F9G7</accession>
<comment type="caution">
    <text evidence="8">The sequence shown here is derived from an EMBL/GenBank/DDBJ whole genome shotgun (WGS) entry which is preliminary data.</text>
</comment>
<dbReference type="SMART" id="SM00729">
    <property type="entry name" value="Elp3"/>
    <property type="match status" value="1"/>
</dbReference>
<dbReference type="NCBIfam" id="TIGR03956">
    <property type="entry name" value="rSAM_HydE"/>
    <property type="match status" value="1"/>
</dbReference>
<evidence type="ECO:0000256" key="6">
    <source>
        <dbReference type="PIRSR" id="PIRSR004762-2"/>
    </source>
</evidence>
<dbReference type="InterPro" id="IPR024021">
    <property type="entry name" value="FeFe-hyd_HydE_rSAM"/>
</dbReference>
<dbReference type="GO" id="GO:0051539">
    <property type="term" value="F:4 iron, 4 sulfur cluster binding"/>
    <property type="evidence" value="ECO:0007669"/>
    <property type="project" value="UniProtKB-KW"/>
</dbReference>
<reference evidence="8 9" key="1">
    <citation type="journal article" date="2016" name="Nat. Commun.">
        <title>Thousands of microbial genomes shed light on interconnected biogeochemical processes in an aquifer system.</title>
        <authorList>
            <person name="Anantharaman K."/>
            <person name="Brown C.T."/>
            <person name="Hug L.A."/>
            <person name="Sharon I."/>
            <person name="Castelle C.J."/>
            <person name="Probst A.J."/>
            <person name="Thomas B.C."/>
            <person name="Singh A."/>
            <person name="Wilkins M.J."/>
            <person name="Karaoz U."/>
            <person name="Brodie E.L."/>
            <person name="Williams K.H."/>
            <person name="Hubbard S.S."/>
            <person name="Banfield J.F."/>
        </authorList>
    </citation>
    <scope>NUCLEOTIDE SEQUENCE [LARGE SCALE GENOMIC DNA]</scope>
</reference>
<feature type="domain" description="Radical SAM core" evidence="7">
    <location>
        <begin position="35"/>
        <end position="264"/>
    </location>
</feature>
<evidence type="ECO:0000313" key="9">
    <source>
        <dbReference type="Proteomes" id="UP000179243"/>
    </source>
</evidence>
<proteinExistence type="predicted"/>
<comment type="cofactor">
    <cofactor evidence="5">
        <name>[4Fe-4S] cluster</name>
        <dbReference type="ChEBI" id="CHEBI:49883"/>
    </cofactor>
    <text evidence="5">Binds 1 [4Fe-4S] cluster. The cluster is coordinated with 3 cysteines and an exchangeable S-adenosyl-L-methionine.</text>
</comment>
<dbReference type="InterPro" id="IPR007197">
    <property type="entry name" value="rSAM"/>
</dbReference>
<dbReference type="SFLD" id="SFLDF00348">
    <property type="entry name" value="FeFe_hydrogenase_maturase_(Hyd"/>
    <property type="match status" value="1"/>
</dbReference>
<dbReference type="GO" id="GO:0046872">
    <property type="term" value="F:metal ion binding"/>
    <property type="evidence" value="ECO:0007669"/>
    <property type="project" value="UniProtKB-KW"/>
</dbReference>
<dbReference type="SUPFAM" id="SSF102114">
    <property type="entry name" value="Radical SAM enzymes"/>
    <property type="match status" value="1"/>
</dbReference>
<feature type="binding site" evidence="6">
    <location>
        <position position="227"/>
    </location>
    <ligand>
        <name>S-adenosyl-L-methionine</name>
        <dbReference type="ChEBI" id="CHEBI:59789"/>
    </ligand>
</feature>
<evidence type="ECO:0000256" key="2">
    <source>
        <dbReference type="ARBA" id="ARBA00022723"/>
    </source>
</evidence>
<name>A0A1F7F9G7_UNCRA</name>
<dbReference type="InterPro" id="IPR034422">
    <property type="entry name" value="HydE/PylB-like"/>
</dbReference>
<dbReference type="SFLD" id="SFLDG01060">
    <property type="entry name" value="BATS_domain_containing"/>
    <property type="match status" value="1"/>
</dbReference>
<dbReference type="SFLD" id="SFLDG01280">
    <property type="entry name" value="HydE/PylB-like"/>
    <property type="match status" value="1"/>
</dbReference>
<feature type="binding site" evidence="5">
    <location>
        <position position="56"/>
    </location>
    <ligand>
        <name>[4Fe-4S] cluster</name>
        <dbReference type="ChEBI" id="CHEBI:49883"/>
        <note>4Fe-4S-S-AdoMet</note>
    </ligand>
</feature>
<evidence type="ECO:0000259" key="7">
    <source>
        <dbReference type="PROSITE" id="PS51918"/>
    </source>
</evidence>
<dbReference type="InterPro" id="IPR006638">
    <property type="entry name" value="Elp3/MiaA/NifB-like_rSAM"/>
</dbReference>
<dbReference type="EMBL" id="MFYX01000091">
    <property type="protein sequence ID" value="OGK03319.1"/>
    <property type="molecule type" value="Genomic_DNA"/>
</dbReference>
<dbReference type="SFLD" id="SFLDS00029">
    <property type="entry name" value="Radical_SAM"/>
    <property type="match status" value="1"/>
</dbReference>
<dbReference type="Gene3D" id="3.20.20.70">
    <property type="entry name" value="Aldolase class I"/>
    <property type="match status" value="1"/>
</dbReference>
<evidence type="ECO:0000256" key="1">
    <source>
        <dbReference type="ARBA" id="ARBA00022691"/>
    </source>
</evidence>
<evidence type="ECO:0000256" key="5">
    <source>
        <dbReference type="PIRSR" id="PIRSR004762-1"/>
    </source>
</evidence>
<feature type="binding site" evidence="6">
    <location>
        <position position="176"/>
    </location>
    <ligand>
        <name>S-adenosyl-L-methionine</name>
        <dbReference type="ChEBI" id="CHEBI:59789"/>
    </ligand>
</feature>
<dbReference type="PANTHER" id="PTHR43726">
    <property type="entry name" value="3-METHYLORNITHINE SYNTHASE"/>
    <property type="match status" value="1"/>
</dbReference>
<dbReference type="Proteomes" id="UP000179243">
    <property type="component" value="Unassembled WGS sequence"/>
</dbReference>
<dbReference type="GO" id="GO:0016740">
    <property type="term" value="F:transferase activity"/>
    <property type="evidence" value="ECO:0007669"/>
    <property type="project" value="TreeGrafter"/>
</dbReference>
<keyword evidence="4 5" id="KW-0411">Iron-sulfur</keyword>
<evidence type="ECO:0000256" key="3">
    <source>
        <dbReference type="ARBA" id="ARBA00023004"/>
    </source>
</evidence>
<dbReference type="PROSITE" id="PS51918">
    <property type="entry name" value="RADICAL_SAM"/>
    <property type="match status" value="1"/>
</dbReference>
<keyword evidence="5" id="KW-0004">4Fe-4S</keyword>
<keyword evidence="1 5" id="KW-0949">S-adenosyl-L-methionine</keyword>
<evidence type="ECO:0000313" key="8">
    <source>
        <dbReference type="EMBL" id="OGK03319.1"/>
    </source>
</evidence>
<dbReference type="PANTHER" id="PTHR43726:SF1">
    <property type="entry name" value="BIOTIN SYNTHASE"/>
    <property type="match status" value="1"/>
</dbReference>
<dbReference type="InterPro" id="IPR013785">
    <property type="entry name" value="Aldolase_TIM"/>
</dbReference>
<dbReference type="PIRSF" id="PIRSF004762">
    <property type="entry name" value="CHP00423"/>
    <property type="match status" value="1"/>
</dbReference>
<feature type="binding site" evidence="5">
    <location>
        <position position="49"/>
    </location>
    <ligand>
        <name>[4Fe-4S] cluster</name>
        <dbReference type="ChEBI" id="CHEBI:49883"/>
        <note>4Fe-4S-S-AdoMet</note>
    </ligand>
</feature>
<dbReference type="Pfam" id="PF04055">
    <property type="entry name" value="Radical_SAM"/>
    <property type="match status" value="1"/>
</dbReference>
<evidence type="ECO:0000256" key="4">
    <source>
        <dbReference type="ARBA" id="ARBA00023014"/>
    </source>
</evidence>
<keyword evidence="2" id="KW-0479">Metal-binding</keyword>
<organism evidence="8 9">
    <name type="scientific">Candidatus Raymondbacteria bacterium RIFOXYD12_FULL_49_13</name>
    <dbReference type="NCBI Taxonomy" id="1817890"/>
    <lineage>
        <taxon>Bacteria</taxon>
        <taxon>Raymondiibacteriota</taxon>
    </lineage>
</organism>
<gene>
    <name evidence="8" type="ORF">A2519_15205</name>
</gene>
<dbReference type="InterPro" id="IPR058240">
    <property type="entry name" value="rSAM_sf"/>
</dbReference>
<keyword evidence="3 5" id="KW-0408">Iron</keyword>
<feature type="binding site" evidence="6">
    <location>
        <position position="156"/>
    </location>
    <ligand>
        <name>S-adenosyl-L-methionine</name>
        <dbReference type="ChEBI" id="CHEBI:59789"/>
    </ligand>
</feature>
<sequence>MTSNEIFDLLSARSPADIESLRTQAYQVMVDHVGSEVYFRGLVEFSNECIFDCSYCGIRKSNTAVERYCLSKDEIIETALWCARQGYGSIVLQSGQQSNREFIELIVGGVQQIKQRSRSSVLPHGLGITLSVGEQSKETYRRFFDAGAHRYLLRVETTAKELFEKFHGPEKTLQRRVTCLETMKKTGFQVGTGVMIGLPGQTLNDLANDILFFKDIDADMIGMGPYLVHHETPMNGYRDEIAERKNEIFQLSLNMIAATRIALKDVNIAATTALQTIDQKGREMGLMYGANVIMPQATPRHVRNKYLLYDGKPCVDESAADCAACLEQRIAATGRAIAWNSWGDPCHFFTRTGNQD</sequence>
<feature type="binding site" evidence="5">
    <location>
        <position position="53"/>
    </location>
    <ligand>
        <name>[4Fe-4S] cluster</name>
        <dbReference type="ChEBI" id="CHEBI:49883"/>
        <note>4Fe-4S-S-AdoMet</note>
    </ligand>
</feature>
<dbReference type="AlphaFoldDB" id="A0A1F7F9G7"/>